<evidence type="ECO:0000313" key="1">
    <source>
        <dbReference type="EMBL" id="JAH29630.1"/>
    </source>
</evidence>
<reference evidence="1" key="1">
    <citation type="submission" date="2014-11" db="EMBL/GenBank/DDBJ databases">
        <authorList>
            <person name="Amaro Gonzalez C."/>
        </authorList>
    </citation>
    <scope>NUCLEOTIDE SEQUENCE</scope>
</reference>
<accession>A0A0E9RME2</accession>
<proteinExistence type="predicted"/>
<name>A0A0E9RME2_ANGAN</name>
<organism evidence="1">
    <name type="scientific">Anguilla anguilla</name>
    <name type="common">European freshwater eel</name>
    <name type="synonym">Muraena anguilla</name>
    <dbReference type="NCBI Taxonomy" id="7936"/>
    <lineage>
        <taxon>Eukaryota</taxon>
        <taxon>Metazoa</taxon>
        <taxon>Chordata</taxon>
        <taxon>Craniata</taxon>
        <taxon>Vertebrata</taxon>
        <taxon>Euteleostomi</taxon>
        <taxon>Actinopterygii</taxon>
        <taxon>Neopterygii</taxon>
        <taxon>Teleostei</taxon>
        <taxon>Anguilliformes</taxon>
        <taxon>Anguillidae</taxon>
        <taxon>Anguilla</taxon>
    </lineage>
</organism>
<reference evidence="1" key="2">
    <citation type="journal article" date="2015" name="Fish Shellfish Immunol.">
        <title>Early steps in the European eel (Anguilla anguilla)-Vibrio vulnificus interaction in the gills: Role of the RtxA13 toxin.</title>
        <authorList>
            <person name="Callol A."/>
            <person name="Pajuelo D."/>
            <person name="Ebbesson L."/>
            <person name="Teles M."/>
            <person name="MacKenzie S."/>
            <person name="Amaro C."/>
        </authorList>
    </citation>
    <scope>NUCLEOTIDE SEQUENCE</scope>
</reference>
<dbReference type="EMBL" id="GBXM01078947">
    <property type="protein sequence ID" value="JAH29630.1"/>
    <property type="molecule type" value="Transcribed_RNA"/>
</dbReference>
<sequence length="22" mass="2920">MRKSFTRLKWRRPHEIIYNFLQ</sequence>
<protein>
    <submittedName>
        <fullName evidence="1">Uncharacterized protein</fullName>
    </submittedName>
</protein>
<dbReference type="AlphaFoldDB" id="A0A0E9RME2"/>